<keyword evidence="2" id="KW-0812">Transmembrane</keyword>
<proteinExistence type="predicted"/>
<dbReference type="PANTHER" id="PTHR45620">
    <property type="entry name" value="PDF RECEPTOR-LIKE PROTEIN-RELATED"/>
    <property type="match status" value="1"/>
</dbReference>
<evidence type="ECO:0000313" key="5">
    <source>
        <dbReference type="EMBL" id="ENN78055.1"/>
    </source>
</evidence>
<name>N6U8R7_DENPD</name>
<dbReference type="GO" id="GO:0017046">
    <property type="term" value="F:peptide hormone binding"/>
    <property type="evidence" value="ECO:0007669"/>
    <property type="project" value="TreeGrafter"/>
</dbReference>
<dbReference type="AlphaFoldDB" id="N6U8R7"/>
<sequence length="420" mass="46886">MSFQAEKRCNWFNASHIDYIFQVPTIIVLVVNIIFLVSIMVVLVTKLRSANTLEIQQYRKAVKALAVLIPLLGVTYAITIYAPWLSIWDMLRSALLSVQQATVAVKPIIDMVSKGANAMIFTLLLCLQVATIQGFACPSNFCDEHPCVSQTSCPENHTLSQTFCGCCMRCIPVIFEGELCFDQLRGVPAGAVCADGLICCDSICSTPANCTSQFHRGFMVALFYCFLNTEVQNTLKHHFENWKTKKSLGPSRLRSSSRSKDWSPRSRTESLRITEWTLIGAEDIEDSEKRLSHPGVNHHLKANQRRESMSGQPLLTNQASRKFSSETCVASSQAPHLGQGSRFSSELSVSNRESLLMNYSARKESLINQPLFEQSEDSPTDADQHKLMVLDESTQQDSKDVLINHKGESVLVTRNALLRV</sequence>
<comment type="subcellular location">
    <subcellularLocation>
        <location evidence="1">Membrane</location>
        <topology evidence="1">Multi-pass membrane protein</topology>
    </subcellularLocation>
</comment>
<dbReference type="InterPro" id="IPR050332">
    <property type="entry name" value="GPCR_2"/>
</dbReference>
<gene>
    <name evidence="5" type="ORF">YQE_05491</name>
</gene>
<evidence type="ECO:0000256" key="3">
    <source>
        <dbReference type="ARBA" id="ARBA00022989"/>
    </source>
</evidence>
<dbReference type="GO" id="GO:0007166">
    <property type="term" value="P:cell surface receptor signaling pathway"/>
    <property type="evidence" value="ECO:0007669"/>
    <property type="project" value="InterPro"/>
</dbReference>
<dbReference type="Gene3D" id="1.20.1070.10">
    <property type="entry name" value="Rhodopsin 7-helix transmembrane proteins"/>
    <property type="match status" value="2"/>
</dbReference>
<dbReference type="EMBL" id="KB740925">
    <property type="protein sequence ID" value="ENN78055.1"/>
    <property type="molecule type" value="Genomic_DNA"/>
</dbReference>
<evidence type="ECO:0000256" key="4">
    <source>
        <dbReference type="ARBA" id="ARBA00023136"/>
    </source>
</evidence>
<evidence type="ECO:0000256" key="1">
    <source>
        <dbReference type="ARBA" id="ARBA00004141"/>
    </source>
</evidence>
<keyword evidence="4" id="KW-0472">Membrane</keyword>
<protein>
    <submittedName>
        <fullName evidence="5">Uncharacterized protein</fullName>
    </submittedName>
</protein>
<dbReference type="PRINTS" id="PR00249">
    <property type="entry name" value="GPCRSECRETIN"/>
</dbReference>
<dbReference type="InterPro" id="IPR017981">
    <property type="entry name" value="GPCR_2-like_7TM"/>
</dbReference>
<dbReference type="GO" id="GO:0007188">
    <property type="term" value="P:adenylate cyclase-modulating G protein-coupled receptor signaling pathway"/>
    <property type="evidence" value="ECO:0007669"/>
    <property type="project" value="TreeGrafter"/>
</dbReference>
<dbReference type="GO" id="GO:0008528">
    <property type="term" value="F:G protein-coupled peptide receptor activity"/>
    <property type="evidence" value="ECO:0007669"/>
    <property type="project" value="TreeGrafter"/>
</dbReference>
<accession>N6U8R7</accession>
<dbReference type="InterPro" id="IPR000832">
    <property type="entry name" value="GPCR_2_secretin-like"/>
</dbReference>
<organism evidence="5">
    <name type="scientific">Dendroctonus ponderosae</name>
    <name type="common">Mountain pine beetle</name>
    <dbReference type="NCBI Taxonomy" id="77166"/>
    <lineage>
        <taxon>Eukaryota</taxon>
        <taxon>Metazoa</taxon>
        <taxon>Ecdysozoa</taxon>
        <taxon>Arthropoda</taxon>
        <taxon>Hexapoda</taxon>
        <taxon>Insecta</taxon>
        <taxon>Pterygota</taxon>
        <taxon>Neoptera</taxon>
        <taxon>Endopterygota</taxon>
        <taxon>Coleoptera</taxon>
        <taxon>Polyphaga</taxon>
        <taxon>Cucujiformia</taxon>
        <taxon>Curculionidae</taxon>
        <taxon>Scolytinae</taxon>
        <taxon>Dendroctonus</taxon>
    </lineage>
</organism>
<keyword evidence="3" id="KW-1133">Transmembrane helix</keyword>
<dbReference type="PROSITE" id="PS50261">
    <property type="entry name" value="G_PROTEIN_RECEP_F2_4"/>
    <property type="match status" value="1"/>
</dbReference>
<dbReference type="HOGENOM" id="CLU_654291_0_0_1"/>
<dbReference type="GO" id="GO:0005886">
    <property type="term" value="C:plasma membrane"/>
    <property type="evidence" value="ECO:0007669"/>
    <property type="project" value="TreeGrafter"/>
</dbReference>
<reference evidence="5" key="1">
    <citation type="journal article" date="2013" name="Genome Biol.">
        <title>Draft genome of the mountain pine beetle, Dendroctonus ponderosae Hopkins, a major forest pest.</title>
        <authorList>
            <person name="Keeling C.I."/>
            <person name="Yuen M.M."/>
            <person name="Liao N.Y."/>
            <person name="Docking T.R."/>
            <person name="Chan S.K."/>
            <person name="Taylor G.A."/>
            <person name="Palmquist D.L."/>
            <person name="Jackman S.D."/>
            <person name="Nguyen A."/>
            <person name="Li M."/>
            <person name="Henderson H."/>
            <person name="Janes J.K."/>
            <person name="Zhao Y."/>
            <person name="Pandoh P."/>
            <person name="Moore R."/>
            <person name="Sperling F.A."/>
            <person name="Huber D.P."/>
            <person name="Birol I."/>
            <person name="Jones S.J."/>
            <person name="Bohlmann J."/>
        </authorList>
    </citation>
    <scope>NUCLEOTIDE SEQUENCE</scope>
</reference>
<dbReference type="Pfam" id="PF00002">
    <property type="entry name" value="7tm_2"/>
    <property type="match status" value="1"/>
</dbReference>
<evidence type="ECO:0000256" key="2">
    <source>
        <dbReference type="ARBA" id="ARBA00022692"/>
    </source>
</evidence>
<dbReference type="PANTHER" id="PTHR45620:SF15">
    <property type="entry name" value="DIURETIC HORMONE 44 RECEPTOR 1-RELATED"/>
    <property type="match status" value="1"/>
</dbReference>
<feature type="non-terminal residue" evidence="5">
    <location>
        <position position="1"/>
    </location>
</feature>
<dbReference type="OrthoDB" id="6022368at2759"/>